<evidence type="ECO:0000259" key="3">
    <source>
        <dbReference type="Pfam" id="PF05043"/>
    </source>
</evidence>
<dbReference type="Proteomes" id="UP000004846">
    <property type="component" value="Unassembled WGS sequence"/>
</dbReference>
<sequence>MKWDEYVDIFDTDVVSKIIILRNLPINEGWIDINELAEELQLNKKSVKKYVELLKDDITYYAVDNDASLAFEKGHGYRLNLASSQAFQKLYTAIFRDSLTYQVMEDLFWGRFNGIVPATTKYHTSDATIRRLLKGFTEILAPLGLVINKSTWKIEGNEAYLRHFAYTIFMDLIRDTWPFDYIQETEVAQTVQKMMAFFNVEVAETVTRRVKYMVAISKVRSAQGAEYRPSAEQETYLEGNKHYQAFIEEMTATTLFLNKNDLTFVYFFLLANDQFYQDEATAQAILAHFDESEAPVYMLTHLVQHFLLEEIHMTPQLEKIRPQIFYYLFATHLFAELYYVQNVKMYNVFWNKVKEKYPVLLEELSQGLNQLYEQTGNELFTNKEFLALRYSSVLALSNDLIHREQKIVLGLKSGLPVLEEERVKLSIENNFRRFYALEVLRYSEASKEEWQNIDLLLVTSLADVETGHPEIFLLSSELTFEQYNRLNQKIVKINEKRTTSL</sequence>
<feature type="domain" description="Mga helix-turn-helix" evidence="3">
    <location>
        <begin position="86"/>
        <end position="168"/>
    </location>
</feature>
<reference evidence="4 5" key="1">
    <citation type="submission" date="2010-07" db="EMBL/GenBank/DDBJ databases">
        <authorList>
            <person name="Sid Ahmed O."/>
        </authorList>
    </citation>
    <scope>NUCLEOTIDE SEQUENCE [LARGE SCALE GENOMIC DNA]</scope>
    <source>
        <strain evidence="4 5">TX4248</strain>
    </source>
</reference>
<accession>A0A125W791</accession>
<dbReference type="PANTHER" id="PTHR30185">
    <property type="entry name" value="CRYPTIC BETA-GLUCOSIDE BGL OPERON ANTITERMINATOR"/>
    <property type="match status" value="1"/>
</dbReference>
<dbReference type="InterPro" id="IPR007737">
    <property type="entry name" value="Mga_HTH"/>
</dbReference>
<proteinExistence type="predicted"/>
<dbReference type="InterPro" id="IPR050661">
    <property type="entry name" value="BglG_antiterminators"/>
</dbReference>
<dbReference type="Pfam" id="PF05043">
    <property type="entry name" value="Mga"/>
    <property type="match status" value="1"/>
</dbReference>
<evidence type="ECO:0000256" key="2">
    <source>
        <dbReference type="ARBA" id="ARBA00023163"/>
    </source>
</evidence>
<dbReference type="HOGENOM" id="CLU_036476_0_0_9"/>
<dbReference type="AlphaFoldDB" id="A0A125W791"/>
<comment type="caution">
    <text evidence="4">The sequence shown here is derived from an EMBL/GenBank/DDBJ whole genome shotgun (WGS) entry which is preliminary data.</text>
</comment>
<evidence type="ECO:0000256" key="1">
    <source>
        <dbReference type="ARBA" id="ARBA00023015"/>
    </source>
</evidence>
<organism evidence="4 5">
    <name type="scientific">Enterococcus faecalis TX4248</name>
    <dbReference type="NCBI Taxonomy" id="749495"/>
    <lineage>
        <taxon>Bacteria</taxon>
        <taxon>Bacillati</taxon>
        <taxon>Bacillota</taxon>
        <taxon>Bacilli</taxon>
        <taxon>Lactobacillales</taxon>
        <taxon>Enterococcaceae</taxon>
        <taxon>Enterococcus</taxon>
    </lineage>
</organism>
<evidence type="ECO:0000313" key="5">
    <source>
        <dbReference type="Proteomes" id="UP000004846"/>
    </source>
</evidence>
<dbReference type="PANTHER" id="PTHR30185:SF13">
    <property type="entry name" value="LICABCH OPERON REGULATOR-RELATED"/>
    <property type="match status" value="1"/>
</dbReference>
<keyword evidence="1" id="KW-0805">Transcription regulation</keyword>
<name>A0A125W791_ENTFL</name>
<dbReference type="EMBL" id="AEBR01000030">
    <property type="protein sequence ID" value="EFM83229.1"/>
    <property type="molecule type" value="Genomic_DNA"/>
</dbReference>
<gene>
    <name evidence="4" type="ORF">HMPREF9498_01137</name>
</gene>
<dbReference type="RefSeq" id="WP_002364561.1">
    <property type="nucleotide sequence ID" value="NZ_GL454434.1"/>
</dbReference>
<keyword evidence="2" id="KW-0804">Transcription</keyword>
<protein>
    <submittedName>
        <fullName evidence="4">M protein trans-acting positive regulator (MGA)</fullName>
    </submittedName>
</protein>
<evidence type="ECO:0000313" key="4">
    <source>
        <dbReference type="EMBL" id="EFM83229.1"/>
    </source>
</evidence>